<reference evidence="3 4" key="1">
    <citation type="submission" date="2024-08" db="EMBL/GenBank/DDBJ databases">
        <title>Gnathostoma spinigerum genome.</title>
        <authorList>
            <person name="Gonzalez-Bertolin B."/>
            <person name="Monzon S."/>
            <person name="Zaballos A."/>
            <person name="Jimenez P."/>
            <person name="Dekumyoy P."/>
            <person name="Varona S."/>
            <person name="Cuesta I."/>
            <person name="Sumanam S."/>
            <person name="Adisakwattana P."/>
            <person name="Gasser R.B."/>
            <person name="Hernandez-Gonzalez A."/>
            <person name="Young N.D."/>
            <person name="Perteguer M.J."/>
        </authorList>
    </citation>
    <scope>NUCLEOTIDE SEQUENCE [LARGE SCALE GENOMIC DNA]</scope>
    <source>
        <strain evidence="3">AL3</strain>
        <tissue evidence="3">Liver</tissue>
    </source>
</reference>
<dbReference type="Proteomes" id="UP001608902">
    <property type="component" value="Unassembled WGS sequence"/>
</dbReference>
<evidence type="ECO:0000313" key="4">
    <source>
        <dbReference type="Proteomes" id="UP001608902"/>
    </source>
</evidence>
<evidence type="ECO:0000313" key="3">
    <source>
        <dbReference type="EMBL" id="MFH4978125.1"/>
    </source>
</evidence>
<dbReference type="AlphaFoldDB" id="A0ABD6EDP9"/>
<feature type="domain" description="Small nuclear ribonucleoprotein Prp3 C-terminal" evidence="2">
    <location>
        <begin position="175"/>
        <end position="237"/>
    </location>
</feature>
<keyword evidence="4" id="KW-1185">Reference proteome</keyword>
<dbReference type="InterPro" id="IPR017359">
    <property type="entry name" value="Phi-like"/>
</dbReference>
<evidence type="ECO:0000259" key="2">
    <source>
        <dbReference type="Pfam" id="PF06544"/>
    </source>
</evidence>
<proteinExistence type="predicted"/>
<gene>
    <name evidence="3" type="ORF">AB6A40_004834</name>
</gene>
<dbReference type="EMBL" id="JBGFUD010002888">
    <property type="protein sequence ID" value="MFH4978125.1"/>
    <property type="molecule type" value="Genomic_DNA"/>
</dbReference>
<dbReference type="InterPro" id="IPR059181">
    <property type="entry name" value="RWDD2A-B_C"/>
</dbReference>
<dbReference type="InterPro" id="IPR016135">
    <property type="entry name" value="UBQ-conjugating_enzyme/RWD"/>
</dbReference>
<dbReference type="Gene3D" id="3.10.110.10">
    <property type="entry name" value="Ubiquitin Conjugating Enzyme"/>
    <property type="match status" value="1"/>
</dbReference>
<feature type="domain" description="RWD" evidence="1">
    <location>
        <begin position="45"/>
        <end position="147"/>
    </location>
</feature>
<organism evidence="3 4">
    <name type="scientific">Gnathostoma spinigerum</name>
    <dbReference type="NCBI Taxonomy" id="75299"/>
    <lineage>
        <taxon>Eukaryota</taxon>
        <taxon>Metazoa</taxon>
        <taxon>Ecdysozoa</taxon>
        <taxon>Nematoda</taxon>
        <taxon>Chromadorea</taxon>
        <taxon>Rhabditida</taxon>
        <taxon>Spirurina</taxon>
        <taxon>Gnathostomatomorpha</taxon>
        <taxon>Gnathostomatoidea</taxon>
        <taxon>Gnathostomatidae</taxon>
        <taxon>Gnathostoma</taxon>
    </lineage>
</organism>
<dbReference type="CDD" id="cd24163">
    <property type="entry name" value="RWDD2_C"/>
    <property type="match status" value="1"/>
</dbReference>
<accession>A0ABD6EDP9</accession>
<dbReference type="PIRSF" id="PIRSF038021">
    <property type="entry name" value="UCP038021_RWDD2"/>
    <property type="match status" value="1"/>
</dbReference>
<dbReference type="InterPro" id="IPR006575">
    <property type="entry name" value="RWD_dom"/>
</dbReference>
<dbReference type="InterPro" id="IPR010541">
    <property type="entry name" value="Prp3_C"/>
</dbReference>
<sequence>MLWYSVADWSCEVDCAILKDRLVPFWNHLYVFLRMGDAILKECHELQESEVELLKAMYTKNELHHCDIPGSDSDPLFSIDLVLDGLPVELVVQLSSTYPVLIHPSVLVRCSAMDTQRLNGDLRDFIDSCNLGQPLIGIIIEWVQDNAQNYVKKRPEDIAGLPVNLNTDKWTRLSIYSHHLYSKTKRRNIEKWANLLNLKGFSCPGKPGIIIVEGLEKNCAEFWGTIHSWSWHRIIIKYREECEQNEVSGFLRFDGFCELILTSDDGCSGEMSELKKYLEDHNLAYIFPILFNL</sequence>
<evidence type="ECO:0008006" key="5">
    <source>
        <dbReference type="Google" id="ProtNLM"/>
    </source>
</evidence>
<dbReference type="PANTHER" id="PTHR15955:SF8">
    <property type="entry name" value="RWD DOMAIN-CONTAINING PROTEIN 2B-RELATED"/>
    <property type="match status" value="1"/>
</dbReference>
<evidence type="ECO:0000259" key="1">
    <source>
        <dbReference type="Pfam" id="PF05773"/>
    </source>
</evidence>
<dbReference type="PANTHER" id="PTHR15955">
    <property type="entry name" value="RWD DOMAIN CONTAINING PROTEIN 2"/>
    <property type="match status" value="1"/>
</dbReference>
<dbReference type="SUPFAM" id="SSF54495">
    <property type="entry name" value="UBC-like"/>
    <property type="match status" value="1"/>
</dbReference>
<dbReference type="Pfam" id="PF06544">
    <property type="entry name" value="Prp3_C"/>
    <property type="match status" value="1"/>
</dbReference>
<protein>
    <recommendedName>
        <fullName evidence="5">RWD domain-containing protein</fullName>
    </recommendedName>
</protein>
<name>A0ABD6EDP9_9BILA</name>
<dbReference type="Pfam" id="PF05773">
    <property type="entry name" value="RWD"/>
    <property type="match status" value="1"/>
</dbReference>
<comment type="caution">
    <text evidence="3">The sequence shown here is derived from an EMBL/GenBank/DDBJ whole genome shotgun (WGS) entry which is preliminary data.</text>
</comment>